<feature type="compositionally biased region" description="Polar residues" evidence="1">
    <location>
        <begin position="100"/>
        <end position="111"/>
    </location>
</feature>
<evidence type="ECO:0000256" key="2">
    <source>
        <dbReference type="SAM" id="Phobius"/>
    </source>
</evidence>
<dbReference type="InterPro" id="IPR039872">
    <property type="entry name" value="KIAA0513"/>
</dbReference>
<sequence>MSFGNFFRRLSFDTEKTLGDSNETEEGASSISSIFAAPGKLIESVNVKTGHLVSDLNQKLDLGGKLDSLKQVSVNKFENVVWGTGGSKDETGHGIDEAISSPSKDYSTIGTHKSPFEHNRPVTVTTTESVGPPTEPSERTDSQENLPLRRQSTNAGPRPPRPPPPTPAALSRAMSVDQATIAMNYGKDAHPTKSHPMPGTLEEEDDRTGVSNPPTRSKNEGEDESSSASEYGAYGDKPVYKQDEPYTAAANSQLADELAGEAEDQTEENEISKNQVDSVMNICVPALINGTWNQVHDKEIELQELLATSIGRTGFVQTIEQEFVYFLSPTFTNTTSGTTNTITQTRTHIQSVRTQGQLDPSALPALLDKISLLLNECEDAEDFVPAKKILTLSLLFYVTDPGSPGDRRFLFNYIKSQPIWQSLRFWNACFFQSVQEARAKLNDQSASEEKPEQIAYEQLKSYLNTMNVFDLHETIKHEFLRKHSNLFNLTDGTFATGIPILIGFALNSFFLIIEHCLFNA</sequence>
<feature type="region of interest" description="Disordered" evidence="1">
    <location>
        <begin position="84"/>
        <end position="172"/>
    </location>
</feature>
<proteinExistence type="predicted"/>
<organism evidence="4 5">
    <name type="scientific">Fasciolopsis buskii</name>
    <dbReference type="NCBI Taxonomy" id="27845"/>
    <lineage>
        <taxon>Eukaryota</taxon>
        <taxon>Metazoa</taxon>
        <taxon>Spiralia</taxon>
        <taxon>Lophotrochozoa</taxon>
        <taxon>Platyhelminthes</taxon>
        <taxon>Trematoda</taxon>
        <taxon>Digenea</taxon>
        <taxon>Plagiorchiida</taxon>
        <taxon>Echinostomata</taxon>
        <taxon>Echinostomatoidea</taxon>
        <taxon>Fasciolidae</taxon>
        <taxon>Fasciolopsis</taxon>
    </lineage>
</organism>
<feature type="domain" description="SBF1/SBF2" evidence="3">
    <location>
        <begin position="374"/>
        <end position="455"/>
    </location>
</feature>
<keyword evidence="2" id="KW-1133">Transmembrane helix</keyword>
<dbReference type="Proteomes" id="UP000728185">
    <property type="component" value="Unassembled WGS sequence"/>
</dbReference>
<evidence type="ECO:0000259" key="3">
    <source>
        <dbReference type="Pfam" id="PF12335"/>
    </source>
</evidence>
<keyword evidence="2" id="KW-0812">Transmembrane</keyword>
<feature type="transmembrane region" description="Helical" evidence="2">
    <location>
        <begin position="494"/>
        <end position="513"/>
    </location>
</feature>
<dbReference type="EMBL" id="LUCM01004427">
    <property type="protein sequence ID" value="KAA0194355.1"/>
    <property type="molecule type" value="Genomic_DNA"/>
</dbReference>
<keyword evidence="2" id="KW-0472">Membrane</keyword>
<name>A0A8E0VMN9_9TREM</name>
<gene>
    <name evidence="4" type="ORF">FBUS_06480</name>
</gene>
<feature type="compositionally biased region" description="Basic and acidic residues" evidence="1">
    <location>
        <begin position="87"/>
        <end position="96"/>
    </location>
</feature>
<feature type="region of interest" description="Disordered" evidence="1">
    <location>
        <begin position="185"/>
        <end position="239"/>
    </location>
</feature>
<dbReference type="PANTHER" id="PTHR13663:SF2">
    <property type="entry name" value="SIMILAR TO RIKEN CDNA 6430548M08"/>
    <property type="match status" value="1"/>
</dbReference>
<reference evidence="4" key="1">
    <citation type="submission" date="2019-05" db="EMBL/GenBank/DDBJ databases">
        <title>Annotation for the trematode Fasciolopsis buski.</title>
        <authorList>
            <person name="Choi Y.-J."/>
        </authorList>
    </citation>
    <scope>NUCLEOTIDE SEQUENCE</scope>
    <source>
        <strain evidence="4">HT</strain>
        <tissue evidence="4">Whole worm</tissue>
    </source>
</reference>
<feature type="compositionally biased region" description="Pro residues" evidence="1">
    <location>
        <begin position="157"/>
        <end position="167"/>
    </location>
</feature>
<evidence type="ECO:0000313" key="4">
    <source>
        <dbReference type="EMBL" id="KAA0194355.1"/>
    </source>
</evidence>
<dbReference type="Pfam" id="PF12335">
    <property type="entry name" value="SBF2"/>
    <property type="match status" value="1"/>
</dbReference>
<dbReference type="InterPro" id="IPR022096">
    <property type="entry name" value="SBF1/SBF2"/>
</dbReference>
<protein>
    <recommendedName>
        <fullName evidence="3">SBF1/SBF2 domain-containing protein</fullName>
    </recommendedName>
</protein>
<dbReference type="PANTHER" id="PTHR13663">
    <property type="entry name" value="SIMILAR TO RIKEN CDNA 6430548M08"/>
    <property type="match status" value="1"/>
</dbReference>
<accession>A0A8E0VMN9</accession>
<comment type="caution">
    <text evidence="4">The sequence shown here is derived from an EMBL/GenBank/DDBJ whole genome shotgun (WGS) entry which is preliminary data.</text>
</comment>
<evidence type="ECO:0000313" key="5">
    <source>
        <dbReference type="Proteomes" id="UP000728185"/>
    </source>
</evidence>
<dbReference type="AlphaFoldDB" id="A0A8E0VMN9"/>
<dbReference type="OrthoDB" id="6268344at2759"/>
<evidence type="ECO:0000256" key="1">
    <source>
        <dbReference type="SAM" id="MobiDB-lite"/>
    </source>
</evidence>
<keyword evidence="5" id="KW-1185">Reference proteome</keyword>